<dbReference type="InterPro" id="IPR000089">
    <property type="entry name" value="Biotin_lipoyl"/>
</dbReference>
<evidence type="ECO:0000256" key="2">
    <source>
        <dbReference type="ARBA" id="ARBA00017562"/>
    </source>
</evidence>
<organism evidence="6 7">
    <name type="scientific">Campylobacter geochelonis</name>
    <dbReference type="NCBI Taxonomy" id="1780362"/>
    <lineage>
        <taxon>Bacteria</taxon>
        <taxon>Pseudomonadati</taxon>
        <taxon>Campylobacterota</taxon>
        <taxon>Epsilonproteobacteria</taxon>
        <taxon>Campylobacterales</taxon>
        <taxon>Campylobacteraceae</taxon>
        <taxon>Campylobacter</taxon>
    </lineage>
</organism>
<dbReference type="FunFam" id="2.40.50.100:FF:000003">
    <property type="entry name" value="Acetyl-CoA carboxylase biotin carboxyl carrier protein"/>
    <property type="match status" value="1"/>
</dbReference>
<dbReference type="GO" id="GO:0003989">
    <property type="term" value="F:acetyl-CoA carboxylase activity"/>
    <property type="evidence" value="ECO:0007669"/>
    <property type="project" value="InterPro"/>
</dbReference>
<protein>
    <recommendedName>
        <fullName evidence="2 4">Biotin carboxyl carrier protein of acetyl-CoA carboxylase</fullName>
    </recommendedName>
</protein>
<dbReference type="PRINTS" id="PR01071">
    <property type="entry name" value="ACOABIOTINCC"/>
</dbReference>
<dbReference type="GO" id="GO:0006633">
    <property type="term" value="P:fatty acid biosynthetic process"/>
    <property type="evidence" value="ECO:0007669"/>
    <property type="project" value="UniProtKB-UniPathway"/>
</dbReference>
<evidence type="ECO:0000313" key="6">
    <source>
        <dbReference type="EMBL" id="CZE46773.1"/>
    </source>
</evidence>
<dbReference type="InterPro" id="IPR050709">
    <property type="entry name" value="Biotin_Carboxyl_Carrier/Decarb"/>
</dbReference>
<dbReference type="PANTHER" id="PTHR45266">
    <property type="entry name" value="OXALOACETATE DECARBOXYLASE ALPHA CHAIN"/>
    <property type="match status" value="1"/>
</dbReference>
<dbReference type="InterPro" id="IPR011053">
    <property type="entry name" value="Single_hybrid_motif"/>
</dbReference>
<evidence type="ECO:0000256" key="1">
    <source>
        <dbReference type="ARBA" id="ARBA00003761"/>
    </source>
</evidence>
<dbReference type="Gene3D" id="2.40.50.100">
    <property type="match status" value="1"/>
</dbReference>
<keyword evidence="4" id="KW-0444">Lipid biosynthesis</keyword>
<keyword evidence="3 4" id="KW-0092">Biotin</keyword>
<dbReference type="AlphaFoldDB" id="A0A128EEZ3"/>
<keyword evidence="7" id="KW-1185">Reference proteome</keyword>
<dbReference type="Pfam" id="PF00364">
    <property type="entry name" value="Biotin_lipoyl"/>
    <property type="match status" value="1"/>
</dbReference>
<gene>
    <name evidence="6" type="primary">accB</name>
    <name evidence="6" type="ORF">ERS672216_00547</name>
</gene>
<sequence length="151" mass="16696">MKKEEIKDLMKFFEDTGINRLRIKEDEFEIELEKYSEVPEFTPEMCPTPAPQAPINLVVNDKTVSAAPASVKKDSIDSPMVGTFYMAPTPGAAPFVKVGQTVRKGSVIGIIEAMKIMNEIEAEFDCKITSILVADGQPVEFGMPLVEVEKI</sequence>
<proteinExistence type="predicted"/>
<dbReference type="PROSITE" id="PS50968">
    <property type="entry name" value="BIOTINYL_LIPOYL"/>
    <property type="match status" value="1"/>
</dbReference>
<name>A0A128EEZ3_9BACT</name>
<dbReference type="Proteomes" id="UP000069632">
    <property type="component" value="Unassembled WGS sequence"/>
</dbReference>
<accession>A0A128EEZ3</accession>
<comment type="function">
    <text evidence="1 4">This protein is a component of the acetyl coenzyme A carboxylase complex; first, biotin carboxylase catalyzes the carboxylation of the carrier protein and then the transcarboxylase transfers the carboxyl group to form malonyl-CoA.</text>
</comment>
<reference evidence="6 7" key="1">
    <citation type="submission" date="2016-02" db="EMBL/GenBank/DDBJ databases">
        <authorList>
            <consortium name="Pathogen Informatics"/>
        </authorList>
    </citation>
    <scope>NUCLEOTIDE SEQUENCE [LARGE SCALE GENOMIC DNA]</scope>
    <source>
        <strain evidence="6 7">RC20</strain>
    </source>
</reference>
<dbReference type="PANTHER" id="PTHR45266:SF3">
    <property type="entry name" value="OXALOACETATE DECARBOXYLASE ALPHA CHAIN"/>
    <property type="match status" value="1"/>
</dbReference>
<keyword evidence="4" id="KW-0276">Fatty acid metabolism</keyword>
<feature type="domain" description="Lipoyl-binding" evidence="5">
    <location>
        <begin position="73"/>
        <end position="149"/>
    </location>
</feature>
<dbReference type="OrthoDB" id="9811735at2"/>
<comment type="pathway">
    <text evidence="4">Lipid metabolism; fatty acid biosynthesis.</text>
</comment>
<keyword evidence="4" id="KW-0275">Fatty acid biosynthesis</keyword>
<dbReference type="UniPathway" id="UPA00094"/>
<dbReference type="CDD" id="cd06850">
    <property type="entry name" value="biotinyl_domain"/>
    <property type="match status" value="1"/>
</dbReference>
<evidence type="ECO:0000256" key="4">
    <source>
        <dbReference type="RuleBase" id="RU364072"/>
    </source>
</evidence>
<dbReference type="GO" id="GO:0009317">
    <property type="term" value="C:acetyl-CoA carboxylase complex"/>
    <property type="evidence" value="ECO:0007669"/>
    <property type="project" value="InterPro"/>
</dbReference>
<keyword evidence="4" id="KW-0443">Lipid metabolism</keyword>
<dbReference type="SUPFAM" id="SSF51230">
    <property type="entry name" value="Single hybrid motif"/>
    <property type="match status" value="1"/>
</dbReference>
<dbReference type="InterPro" id="IPR001249">
    <property type="entry name" value="AcCoA_biotinCC"/>
</dbReference>
<evidence type="ECO:0000259" key="5">
    <source>
        <dbReference type="PROSITE" id="PS50968"/>
    </source>
</evidence>
<dbReference type="EMBL" id="FIZP01000001">
    <property type="protein sequence ID" value="CZE46773.1"/>
    <property type="molecule type" value="Genomic_DNA"/>
</dbReference>
<evidence type="ECO:0000256" key="3">
    <source>
        <dbReference type="ARBA" id="ARBA00023267"/>
    </source>
</evidence>
<dbReference type="RefSeq" id="WP_075493213.1">
    <property type="nucleotide sequence ID" value="NZ_CP053844.1"/>
</dbReference>
<dbReference type="NCBIfam" id="TIGR00531">
    <property type="entry name" value="BCCP"/>
    <property type="match status" value="1"/>
</dbReference>
<evidence type="ECO:0000313" key="7">
    <source>
        <dbReference type="Proteomes" id="UP000069632"/>
    </source>
</evidence>